<feature type="domain" description="DNA/RNA non-specific endonuclease/pyrophosphatase/phosphodiesterase" evidence="11">
    <location>
        <begin position="165"/>
        <end position="389"/>
    </location>
</feature>
<comment type="similarity">
    <text evidence="2">Belongs to the DNA/RNA non-specific endonuclease family.</text>
</comment>
<evidence type="ECO:0000256" key="5">
    <source>
        <dbReference type="ARBA" id="ARBA00022759"/>
    </source>
</evidence>
<evidence type="ECO:0000256" key="4">
    <source>
        <dbReference type="ARBA" id="ARBA00022723"/>
    </source>
</evidence>
<dbReference type="PANTHER" id="PTHR13966:SF5">
    <property type="entry name" value="ENDONUCLEASE G, MITOCHONDRIAL"/>
    <property type="match status" value="1"/>
</dbReference>
<feature type="active site" description="Proton acceptor" evidence="8">
    <location>
        <position position="234"/>
    </location>
</feature>
<dbReference type="InterPro" id="IPR040255">
    <property type="entry name" value="Non-specific_endonuclease"/>
</dbReference>
<protein>
    <recommendedName>
        <fullName evidence="14">Endonuclease</fullName>
    </recommendedName>
</protein>
<keyword evidence="3" id="KW-0540">Nuclease</keyword>
<organism evidence="12 13">
    <name type="scientific">Alistipes dispar</name>
    <dbReference type="NCBI Taxonomy" id="2585119"/>
    <lineage>
        <taxon>Bacteria</taxon>
        <taxon>Pseudomonadati</taxon>
        <taxon>Bacteroidota</taxon>
        <taxon>Bacteroidia</taxon>
        <taxon>Bacteroidales</taxon>
        <taxon>Rikenellaceae</taxon>
        <taxon>Alistipes</taxon>
    </lineage>
</organism>
<dbReference type="Proteomes" id="UP000319374">
    <property type="component" value="Chromosome"/>
</dbReference>
<feature type="domain" description="ENPP1-3/EXOG-like endonuclease/phosphodiesterase" evidence="10">
    <location>
        <begin position="166"/>
        <end position="389"/>
    </location>
</feature>
<reference evidence="13" key="1">
    <citation type="submission" date="2019-06" db="EMBL/GenBank/DDBJ databases">
        <title>Alistipes onderdonkii subsp. vulgaris subsp. nov., Alistipes dispar sp. nov. and Alistipes communis sp. nov., isolated from human faeces, and creation of Alistipes onderdonkii subsp. onderdonkii subsp. nov.</title>
        <authorList>
            <person name="Sakamoto M."/>
            <person name="Ikeyama N."/>
            <person name="Ogata Y."/>
            <person name="Suda W."/>
            <person name="Iino T."/>
            <person name="Hattori M."/>
            <person name="Ohkuma M."/>
        </authorList>
    </citation>
    <scope>NUCLEOTIDE SEQUENCE [LARGE SCALE GENOMIC DNA]</scope>
    <source>
        <strain evidence="13">5CPEGH6</strain>
    </source>
</reference>
<keyword evidence="4 9" id="KW-0479">Metal-binding</keyword>
<evidence type="ECO:0000256" key="1">
    <source>
        <dbReference type="ARBA" id="ARBA00001946"/>
    </source>
</evidence>
<dbReference type="InterPro" id="IPR044925">
    <property type="entry name" value="His-Me_finger_sf"/>
</dbReference>
<feature type="binding site" evidence="9">
    <location>
        <position position="265"/>
    </location>
    <ligand>
        <name>Mg(2+)</name>
        <dbReference type="ChEBI" id="CHEBI:18420"/>
        <note>catalytic</note>
    </ligand>
</feature>
<dbReference type="Gene3D" id="3.40.570.10">
    <property type="entry name" value="Extracellular Endonuclease, subunit A"/>
    <property type="match status" value="1"/>
</dbReference>
<evidence type="ECO:0000259" key="10">
    <source>
        <dbReference type="SMART" id="SM00477"/>
    </source>
</evidence>
<keyword evidence="13" id="KW-1185">Reference proteome</keyword>
<name>A0A4Y1WXC4_9BACT</name>
<dbReference type="RefSeq" id="WP_288170319.1">
    <property type="nucleotide sequence ID" value="NZ_DBEXJV010000007.1"/>
</dbReference>
<dbReference type="EMBL" id="AP019736">
    <property type="protein sequence ID" value="BBL05617.1"/>
    <property type="molecule type" value="Genomic_DNA"/>
</dbReference>
<sequence length="406" mass="45932">MWLFAACMLILFAGCDGKDEGTDRESRAMLVAETVNYSTTTNSITTEGARGVTFRAVISAEEDAAWCSFALTEPLTETGGEAGSPVFIYLQKNGTDEDRTARIDMTFSDGYAVRLEMTQRSAGSTIVYDYERSWAEQPVLREDADFIYKTYYTTLATTEYATGGYRRNYSICYDRAKHVSRWVAYPVHYCYTTPSFERTNDWAFDPNDQLPEIPREDQQYILKGYGSYGYDRGHMLASATRYNTRATNAMTFYATNMMPQSSRFNQGIWATLEGKERDWGPEREKTGGKYLNYDTLYVVTGTEFLTDKTIDNRNGPIAVPSHCWKVMLRQRGNENRPISDFSADELKAVGFLFTNDSDGAATSLREAACTVEEIEKLTGFTFFRNLDPDVAREVKGSYDPGDWPGL</sequence>
<evidence type="ECO:0000313" key="13">
    <source>
        <dbReference type="Proteomes" id="UP000319374"/>
    </source>
</evidence>
<evidence type="ECO:0000259" key="11">
    <source>
        <dbReference type="SMART" id="SM00892"/>
    </source>
</evidence>
<dbReference type="SMART" id="SM00892">
    <property type="entry name" value="Endonuclease_NS"/>
    <property type="match status" value="1"/>
</dbReference>
<keyword evidence="5" id="KW-0255">Endonuclease</keyword>
<evidence type="ECO:0000256" key="9">
    <source>
        <dbReference type="PIRSR" id="PIRSR640255-2"/>
    </source>
</evidence>
<dbReference type="GO" id="GO:0016787">
    <property type="term" value="F:hydrolase activity"/>
    <property type="evidence" value="ECO:0007669"/>
    <property type="project" value="UniProtKB-KW"/>
</dbReference>
<evidence type="ECO:0000256" key="2">
    <source>
        <dbReference type="ARBA" id="ARBA00010052"/>
    </source>
</evidence>
<evidence type="ECO:0000256" key="7">
    <source>
        <dbReference type="ARBA" id="ARBA00022842"/>
    </source>
</evidence>
<dbReference type="KEGG" id="ada:A5CPEGH6_02550"/>
<dbReference type="AlphaFoldDB" id="A0A4Y1WXC4"/>
<evidence type="ECO:0000256" key="6">
    <source>
        <dbReference type="ARBA" id="ARBA00022801"/>
    </source>
</evidence>
<dbReference type="GO" id="GO:0004519">
    <property type="term" value="F:endonuclease activity"/>
    <property type="evidence" value="ECO:0007669"/>
    <property type="project" value="UniProtKB-KW"/>
</dbReference>
<keyword evidence="7" id="KW-0460">Magnesium</keyword>
<proteinExistence type="inferred from homology"/>
<dbReference type="InterPro" id="IPR020821">
    <property type="entry name" value="ENPP1-3/EXOG-like_nuc-like"/>
</dbReference>
<dbReference type="InterPro" id="IPR044929">
    <property type="entry name" value="DNA/RNA_non-sp_Endonuclease_sf"/>
</dbReference>
<evidence type="ECO:0000313" key="12">
    <source>
        <dbReference type="EMBL" id="BBL05617.1"/>
    </source>
</evidence>
<keyword evidence="6" id="KW-0378">Hydrolase</keyword>
<dbReference type="Pfam" id="PF01223">
    <property type="entry name" value="Endonuclease_NS"/>
    <property type="match status" value="1"/>
</dbReference>
<dbReference type="GO" id="GO:0046872">
    <property type="term" value="F:metal ion binding"/>
    <property type="evidence" value="ECO:0007669"/>
    <property type="project" value="UniProtKB-KW"/>
</dbReference>
<dbReference type="SMART" id="SM00477">
    <property type="entry name" value="NUC"/>
    <property type="match status" value="1"/>
</dbReference>
<dbReference type="PROSITE" id="PS01070">
    <property type="entry name" value="NUCLEASE_NON_SPEC"/>
    <property type="match status" value="1"/>
</dbReference>
<dbReference type="InterPro" id="IPR001604">
    <property type="entry name" value="Endo_G_ENPP1-like_dom"/>
</dbReference>
<accession>A0A4Y1WXC4</accession>
<dbReference type="SUPFAM" id="SSF54060">
    <property type="entry name" value="His-Me finger endonucleases"/>
    <property type="match status" value="1"/>
</dbReference>
<evidence type="ECO:0008006" key="14">
    <source>
        <dbReference type="Google" id="ProtNLM"/>
    </source>
</evidence>
<dbReference type="GO" id="GO:0003676">
    <property type="term" value="F:nucleic acid binding"/>
    <property type="evidence" value="ECO:0007669"/>
    <property type="project" value="InterPro"/>
</dbReference>
<comment type="cofactor">
    <cofactor evidence="1">
        <name>Mg(2+)</name>
        <dbReference type="ChEBI" id="CHEBI:18420"/>
    </cofactor>
</comment>
<evidence type="ECO:0000256" key="8">
    <source>
        <dbReference type="PIRSR" id="PIRSR640255-1"/>
    </source>
</evidence>
<dbReference type="PANTHER" id="PTHR13966">
    <property type="entry name" value="ENDONUCLEASE RELATED"/>
    <property type="match status" value="1"/>
</dbReference>
<evidence type="ECO:0000256" key="3">
    <source>
        <dbReference type="ARBA" id="ARBA00022722"/>
    </source>
</evidence>
<gene>
    <name evidence="12" type="ORF">A5CPEGH6_02550</name>
</gene>
<dbReference type="InterPro" id="IPR018524">
    <property type="entry name" value="DNA/RNA_endonuclease_AS"/>
</dbReference>